<dbReference type="Proteomes" id="UP000324585">
    <property type="component" value="Unassembled WGS sequence"/>
</dbReference>
<dbReference type="AlphaFoldDB" id="A0A5J4YXW0"/>
<dbReference type="SUPFAM" id="SSF56784">
    <property type="entry name" value="HAD-like"/>
    <property type="match status" value="1"/>
</dbReference>
<comment type="caution">
    <text evidence="2">The sequence shown here is derived from an EMBL/GenBank/DDBJ whole genome shotgun (WGS) entry which is preliminary data.</text>
</comment>
<dbReference type="EMBL" id="VRMN01000003">
    <property type="protein sequence ID" value="KAA8495503.1"/>
    <property type="molecule type" value="Genomic_DNA"/>
</dbReference>
<evidence type="ECO:0000256" key="1">
    <source>
        <dbReference type="SAM" id="MobiDB-lite"/>
    </source>
</evidence>
<sequence length="350" mass="38540">MAAFVGGLPSSALIPSSSERASPESYLVARAAGRARQRNYFVACTDRSTDDEDGTARSDKPRQMPQPRLLIRRQVYNVVNRYAQEYGTSVSRYVDSLLNRSLDHLEPHLFGAPMAAERALVFVDHEKQRYIDAVLVDLEGVCFDTSAISLLAATYALERHAQRIGKSGSKREHVEYRKELTEIAKRVCDGDLALLTETTRLSAVSLTALSAASKTARVLNNLDIHVRDDQTVSTDEVSSARMFDEAHVILDHLVTADAVQTGNTFAAREVMKRALQEVGTSAPRATFITASAQNARAARRLGFHSVIGMRTSRSMDQARESRACLAALQEHCDSVVSEPGLISVEKLLYK</sequence>
<proteinExistence type="predicted"/>
<name>A0A5J4YXW0_PORPP</name>
<accession>A0A5J4YXW0</accession>
<gene>
    <name evidence="2" type="ORF">FVE85_1658</name>
</gene>
<organism evidence="2 3">
    <name type="scientific">Porphyridium purpureum</name>
    <name type="common">Red alga</name>
    <name type="synonym">Porphyridium cruentum</name>
    <dbReference type="NCBI Taxonomy" id="35688"/>
    <lineage>
        <taxon>Eukaryota</taxon>
        <taxon>Rhodophyta</taxon>
        <taxon>Bangiophyceae</taxon>
        <taxon>Porphyridiales</taxon>
        <taxon>Porphyridiaceae</taxon>
        <taxon>Porphyridium</taxon>
    </lineage>
</organism>
<evidence type="ECO:0000313" key="2">
    <source>
        <dbReference type="EMBL" id="KAA8495503.1"/>
    </source>
</evidence>
<feature type="region of interest" description="Disordered" evidence="1">
    <location>
        <begin position="44"/>
        <end position="64"/>
    </location>
</feature>
<dbReference type="InterPro" id="IPR036412">
    <property type="entry name" value="HAD-like_sf"/>
</dbReference>
<evidence type="ECO:0000313" key="3">
    <source>
        <dbReference type="Proteomes" id="UP000324585"/>
    </source>
</evidence>
<reference evidence="3" key="1">
    <citation type="journal article" date="2019" name="Nat. Commun.">
        <title>Expansion of phycobilisome linker gene families in mesophilic red algae.</title>
        <authorList>
            <person name="Lee J."/>
            <person name="Kim D."/>
            <person name="Bhattacharya D."/>
            <person name="Yoon H.S."/>
        </authorList>
    </citation>
    <scope>NUCLEOTIDE SEQUENCE [LARGE SCALE GENOMIC DNA]</scope>
    <source>
        <strain evidence="3">CCMP 1328</strain>
    </source>
</reference>
<dbReference type="Gene3D" id="3.40.50.1000">
    <property type="entry name" value="HAD superfamily/HAD-like"/>
    <property type="match status" value="1"/>
</dbReference>
<keyword evidence="3" id="KW-1185">Reference proteome</keyword>
<protein>
    <submittedName>
        <fullName evidence="2">Uncharacterized protein</fullName>
    </submittedName>
</protein>
<dbReference type="InterPro" id="IPR023214">
    <property type="entry name" value="HAD_sf"/>
</dbReference>